<feature type="region of interest" description="Disordered" evidence="1">
    <location>
        <begin position="85"/>
        <end position="105"/>
    </location>
</feature>
<name>A0A0A6NZ35_9GAMM</name>
<feature type="signal peptide" evidence="2">
    <location>
        <begin position="1"/>
        <end position="26"/>
    </location>
</feature>
<evidence type="ECO:0000256" key="1">
    <source>
        <dbReference type="SAM" id="MobiDB-lite"/>
    </source>
</evidence>
<evidence type="ECO:0000313" key="5">
    <source>
        <dbReference type="Proteomes" id="UP000076962"/>
    </source>
</evidence>
<evidence type="ECO:0000259" key="3">
    <source>
        <dbReference type="Pfam" id="PF12912"/>
    </source>
</evidence>
<dbReference type="InterPro" id="IPR025606">
    <property type="entry name" value="NLPC/P60_N_dom"/>
</dbReference>
<evidence type="ECO:0000256" key="2">
    <source>
        <dbReference type="SAM" id="SignalP"/>
    </source>
</evidence>
<protein>
    <recommendedName>
        <fullName evidence="3">NLPC/P60 N-terminal domain-containing protein</fullName>
    </recommendedName>
</protein>
<feature type="chain" id="PRO_5002020160" description="NLPC/P60 N-terminal domain-containing protein" evidence="2">
    <location>
        <begin position="27"/>
        <end position="105"/>
    </location>
</feature>
<comment type="caution">
    <text evidence="4">The sequence shown here is derived from an EMBL/GenBank/DDBJ whole genome shotgun (WGS) entry which is preliminary data.</text>
</comment>
<dbReference type="Pfam" id="PF12912">
    <property type="entry name" value="N_NLPC_P60"/>
    <property type="match status" value="1"/>
</dbReference>
<dbReference type="Proteomes" id="UP000076962">
    <property type="component" value="Unassembled WGS sequence"/>
</dbReference>
<accession>A0A0A6NZ35</accession>
<sequence>MFCHFCKIFFILLPFLLLGHADTANNKLIVAQETRADDVIRDIQTLVQDATVYLNQACSSQRLIAPEIHQRFDTAFNEKFFSPWQPDKRPLSKEQYSCQKCHTGA</sequence>
<dbReference type="EMBL" id="LUTY01001138">
    <property type="protein sequence ID" value="OAD22149.1"/>
    <property type="molecule type" value="Genomic_DNA"/>
</dbReference>
<gene>
    <name evidence="4" type="ORF">THIOM_002063</name>
</gene>
<proteinExistence type="predicted"/>
<feature type="compositionally biased region" description="Polar residues" evidence="1">
    <location>
        <begin position="94"/>
        <end position="105"/>
    </location>
</feature>
<keyword evidence="2" id="KW-0732">Signal</keyword>
<evidence type="ECO:0000313" key="4">
    <source>
        <dbReference type="EMBL" id="OAD22149.1"/>
    </source>
</evidence>
<keyword evidence="5" id="KW-1185">Reference proteome</keyword>
<feature type="domain" description="NLPC/P60 N-terminal" evidence="3">
    <location>
        <begin position="10"/>
        <end position="96"/>
    </location>
</feature>
<organism evidence="4 5">
    <name type="scientific">Candidatus Thiomargarita nelsonii</name>
    <dbReference type="NCBI Taxonomy" id="1003181"/>
    <lineage>
        <taxon>Bacteria</taxon>
        <taxon>Pseudomonadati</taxon>
        <taxon>Pseudomonadota</taxon>
        <taxon>Gammaproteobacteria</taxon>
        <taxon>Thiotrichales</taxon>
        <taxon>Thiotrichaceae</taxon>
        <taxon>Thiomargarita</taxon>
    </lineage>
</organism>
<dbReference type="AlphaFoldDB" id="A0A0A6NZ35"/>
<reference evidence="4 5" key="1">
    <citation type="submission" date="2016-05" db="EMBL/GenBank/DDBJ databases">
        <title>Single-cell genome of chain-forming Candidatus Thiomargarita nelsonii and comparison to other large sulfur-oxidizing bacteria.</title>
        <authorList>
            <person name="Winkel M."/>
            <person name="Salman V."/>
            <person name="Woyke T."/>
            <person name="Schulz-Vogt H."/>
            <person name="Richter M."/>
            <person name="Flood B."/>
            <person name="Bailey J."/>
            <person name="Amann R."/>
            <person name="Mussmann M."/>
        </authorList>
    </citation>
    <scope>NUCLEOTIDE SEQUENCE [LARGE SCALE GENOMIC DNA]</scope>
    <source>
        <strain evidence="4 5">THI036</strain>
    </source>
</reference>